<dbReference type="GO" id="GO:0003723">
    <property type="term" value="F:RNA binding"/>
    <property type="evidence" value="ECO:0007669"/>
    <property type="project" value="InterPro"/>
</dbReference>
<dbReference type="InterPro" id="IPR004368">
    <property type="entry name" value="TIF_IF1"/>
</dbReference>
<dbReference type="Pfam" id="PF01176">
    <property type="entry name" value="eIF-1a"/>
    <property type="match status" value="1"/>
</dbReference>
<dbReference type="FunFam" id="2.40.50.140:FF:000002">
    <property type="entry name" value="Translation initiation factor IF-1"/>
    <property type="match status" value="1"/>
</dbReference>
<dbReference type="SUPFAM" id="SSF50249">
    <property type="entry name" value="Nucleic acid-binding proteins"/>
    <property type="match status" value="1"/>
</dbReference>
<comment type="subunit">
    <text evidence="3">Component of the 30S ribosomal translation pre-initiation complex which assembles on the 30S ribosome in the order IF-2 and IF-3, IF-1 and N-formylmethionyl-tRNA(fMet); mRNA recruitment can occur at any time during PIC assembly.</text>
</comment>
<accession>A0A7S4KRC9</accession>
<dbReference type="PANTHER" id="PTHR33370">
    <property type="entry name" value="TRANSLATION INITIATION FACTOR IF-1, CHLOROPLASTIC"/>
    <property type="match status" value="1"/>
</dbReference>
<dbReference type="Gene3D" id="2.40.50.140">
    <property type="entry name" value="Nucleic acid-binding proteins"/>
    <property type="match status" value="1"/>
</dbReference>
<evidence type="ECO:0000259" key="9">
    <source>
        <dbReference type="PROSITE" id="PS50832"/>
    </source>
</evidence>
<evidence type="ECO:0000256" key="4">
    <source>
        <dbReference type="ARBA" id="ARBA00022540"/>
    </source>
</evidence>
<dbReference type="EMBL" id="HBKN01021701">
    <property type="protein sequence ID" value="CAE2303030.1"/>
    <property type="molecule type" value="Transcribed_RNA"/>
</dbReference>
<feature type="domain" description="S1-like" evidence="9">
    <location>
        <begin position="74"/>
        <end position="144"/>
    </location>
</feature>
<proteinExistence type="inferred from homology"/>
<feature type="signal peptide" evidence="8">
    <location>
        <begin position="1"/>
        <end position="24"/>
    </location>
</feature>
<dbReference type="GO" id="GO:0043022">
    <property type="term" value="F:ribosome binding"/>
    <property type="evidence" value="ECO:0007669"/>
    <property type="project" value="TreeGrafter"/>
</dbReference>
<comment type="function">
    <text evidence="1">One of the essential components for the initiation of protein synthesis. Stabilizes the binding of IF-2 and IF-3 on the 30S subunit to which N-formylmethionyl-tRNA(fMet) subsequently binds. Helps modulate mRNA selection, yielding the 30S pre-initiation complex (PIC). Upon addition of the 50S ribosomal subunit IF-1, IF-2 and IF-3 are released leaving the mature 70S translation initiation complex.</text>
</comment>
<comment type="similarity">
    <text evidence="2">Belongs to the IF-1 family.</text>
</comment>
<evidence type="ECO:0000256" key="6">
    <source>
        <dbReference type="ARBA" id="ARBA00068272"/>
    </source>
</evidence>
<dbReference type="NCBIfam" id="TIGR00008">
    <property type="entry name" value="infA"/>
    <property type="match status" value="1"/>
</dbReference>
<dbReference type="InterPro" id="IPR012340">
    <property type="entry name" value="NA-bd_OB-fold"/>
</dbReference>
<dbReference type="InterPro" id="IPR003029">
    <property type="entry name" value="S1_domain"/>
</dbReference>
<evidence type="ECO:0000256" key="7">
    <source>
        <dbReference type="PROSITE-ProRule" id="PRU00181"/>
    </source>
</evidence>
<organism evidence="10">
    <name type="scientific">Guillardia theta</name>
    <name type="common">Cryptophyte</name>
    <name type="synonym">Cryptomonas phi</name>
    <dbReference type="NCBI Taxonomy" id="55529"/>
    <lineage>
        <taxon>Eukaryota</taxon>
        <taxon>Cryptophyceae</taxon>
        <taxon>Pyrenomonadales</taxon>
        <taxon>Geminigeraceae</taxon>
        <taxon>Guillardia</taxon>
    </lineage>
</organism>
<evidence type="ECO:0000256" key="5">
    <source>
        <dbReference type="ARBA" id="ARBA00022917"/>
    </source>
</evidence>
<evidence type="ECO:0000256" key="1">
    <source>
        <dbReference type="ARBA" id="ARBA00003935"/>
    </source>
</evidence>
<keyword evidence="8" id="KW-0732">Signal</keyword>
<evidence type="ECO:0000256" key="8">
    <source>
        <dbReference type="SAM" id="SignalP"/>
    </source>
</evidence>
<dbReference type="HAMAP" id="MF_00075">
    <property type="entry name" value="IF_1"/>
    <property type="match status" value="1"/>
</dbReference>
<reference evidence="10" key="1">
    <citation type="submission" date="2021-01" db="EMBL/GenBank/DDBJ databases">
        <authorList>
            <person name="Corre E."/>
            <person name="Pelletier E."/>
            <person name="Niang G."/>
            <person name="Scheremetjew M."/>
            <person name="Finn R."/>
            <person name="Kale V."/>
            <person name="Holt S."/>
            <person name="Cochrane G."/>
            <person name="Meng A."/>
            <person name="Brown T."/>
            <person name="Cohen L."/>
        </authorList>
    </citation>
    <scope>NUCLEOTIDE SEQUENCE</scope>
    <source>
        <strain evidence="10">CCMP 2712</strain>
    </source>
</reference>
<evidence type="ECO:0000256" key="2">
    <source>
        <dbReference type="ARBA" id="ARBA00010939"/>
    </source>
</evidence>
<dbReference type="SMART" id="SM00316">
    <property type="entry name" value="S1"/>
    <property type="match status" value="1"/>
</dbReference>
<feature type="chain" id="PRO_5030851939" description="Translation initiation factor IF-1, chloroplastic" evidence="8">
    <location>
        <begin position="25"/>
        <end position="144"/>
    </location>
</feature>
<dbReference type="GO" id="GO:0003743">
    <property type="term" value="F:translation initiation factor activity"/>
    <property type="evidence" value="ECO:0007669"/>
    <property type="project" value="UniProtKB-UniRule"/>
</dbReference>
<sequence>MMRSSLRSIQFFCLLLASVMSAAAEFQSLGFVGSALKPMSLTASFTSKCGISPIQRGRTQQANSVVMMSGNKKKKDCIELDGVVTESLPNAMFRVELEANQQVILAHISGKIRKNFIKILPGDKVTCELSPYDLTKGRITFRYK</sequence>
<name>A0A7S4KRC9_GUITH</name>
<evidence type="ECO:0000313" key="10">
    <source>
        <dbReference type="EMBL" id="CAE2303030.1"/>
    </source>
</evidence>
<dbReference type="CDD" id="cd04451">
    <property type="entry name" value="S1_IF1"/>
    <property type="match status" value="1"/>
</dbReference>
<dbReference type="InterPro" id="IPR006196">
    <property type="entry name" value="RNA-binding_domain_S1_IF1"/>
</dbReference>
<gene>
    <name evidence="10" type="ORF">GTHE00462_LOCUS17046</name>
</gene>
<dbReference type="PROSITE" id="PS50832">
    <property type="entry name" value="S1_IF1_TYPE"/>
    <property type="match status" value="1"/>
</dbReference>
<protein>
    <recommendedName>
        <fullName evidence="6">Translation initiation factor IF-1, chloroplastic</fullName>
    </recommendedName>
</protein>
<evidence type="ECO:0000256" key="3">
    <source>
        <dbReference type="ARBA" id="ARBA00011599"/>
    </source>
</evidence>
<dbReference type="GO" id="GO:0005829">
    <property type="term" value="C:cytosol"/>
    <property type="evidence" value="ECO:0007669"/>
    <property type="project" value="TreeGrafter"/>
</dbReference>
<dbReference type="AlphaFoldDB" id="A0A7S4KRC9"/>
<dbReference type="PANTHER" id="PTHR33370:SF1">
    <property type="entry name" value="TRANSLATION INITIATION FACTOR IF-1, CHLOROPLASTIC"/>
    <property type="match status" value="1"/>
</dbReference>
<keyword evidence="4 7" id="KW-0396">Initiation factor</keyword>
<keyword evidence="5 7" id="KW-0648">Protein biosynthesis</keyword>